<evidence type="ECO:0000313" key="3">
    <source>
        <dbReference type="Proteomes" id="UP000012065"/>
    </source>
</evidence>
<feature type="signal peptide" evidence="1">
    <location>
        <begin position="1"/>
        <end position="18"/>
    </location>
</feature>
<keyword evidence="1" id="KW-0732">Signal</keyword>
<dbReference type="HOGENOM" id="CLU_144986_0_0_1"/>
<sequence>MQALVSLIVMHIFKEVLLRHVPLTTLTTAYRQPNSDALRHKMEVIKWSSKGQTLVKVVANLPDAGELHMTPNQWVDAWKTWLMLIKWHQPHIAEAWHNPPPSLPGAYPCE</sequence>
<dbReference type="AlphaFoldDB" id="M5CGL8"/>
<feature type="chain" id="PRO_5004064190" evidence="1">
    <location>
        <begin position="19"/>
        <end position="110"/>
    </location>
</feature>
<accession>M5CGL8</accession>
<organism evidence="2 3">
    <name type="scientific">Thanatephorus cucumeris (strain AG1-IB / isolate 7/3/14)</name>
    <name type="common">Lettuce bottom rot fungus</name>
    <name type="synonym">Rhizoctonia solani</name>
    <dbReference type="NCBI Taxonomy" id="1108050"/>
    <lineage>
        <taxon>Eukaryota</taxon>
        <taxon>Fungi</taxon>
        <taxon>Dikarya</taxon>
        <taxon>Basidiomycota</taxon>
        <taxon>Agaricomycotina</taxon>
        <taxon>Agaricomycetes</taxon>
        <taxon>Cantharellales</taxon>
        <taxon>Ceratobasidiaceae</taxon>
        <taxon>Rhizoctonia</taxon>
        <taxon>Rhizoctonia solani AG-1</taxon>
    </lineage>
</organism>
<evidence type="ECO:0000256" key="1">
    <source>
        <dbReference type="SAM" id="SignalP"/>
    </source>
</evidence>
<name>M5CGL8_THACB</name>
<reference evidence="2 3" key="1">
    <citation type="journal article" date="2013" name="J. Biotechnol.">
        <title>Establishment and interpretation of the genome sequence of the phytopathogenic fungus Rhizoctonia solani AG1-IB isolate 7/3/14.</title>
        <authorList>
            <person name="Wibberg D.W."/>
            <person name="Jelonek L.J."/>
            <person name="Rupp O.R."/>
            <person name="Hennig M.H."/>
            <person name="Eikmeyer F.E."/>
            <person name="Goesmann A.G."/>
            <person name="Hartmann A.H."/>
            <person name="Borriss R.B."/>
            <person name="Grosch R.G."/>
            <person name="Puehler A.P."/>
            <person name="Schlueter A.S."/>
        </authorList>
    </citation>
    <scope>NUCLEOTIDE SEQUENCE [LARGE SCALE GENOMIC DNA]</scope>
    <source>
        <strain evidence="3">AG1-IB / isolate 7/3/14</strain>
    </source>
</reference>
<evidence type="ECO:0000313" key="2">
    <source>
        <dbReference type="EMBL" id="CCO36342.1"/>
    </source>
</evidence>
<comment type="caution">
    <text evidence="2">The sequence shown here is derived from an EMBL/GenBank/DDBJ whole genome shotgun (WGS) entry which is preliminary data.</text>
</comment>
<proteinExistence type="predicted"/>
<protein>
    <submittedName>
        <fullName evidence="2">Uncharacterized protein</fullName>
    </submittedName>
</protein>
<dbReference type="EMBL" id="CAOJ01015837">
    <property type="protein sequence ID" value="CCO36342.1"/>
    <property type="molecule type" value="Genomic_DNA"/>
</dbReference>
<gene>
    <name evidence="2" type="ORF">BN14_10476</name>
</gene>
<dbReference type="Proteomes" id="UP000012065">
    <property type="component" value="Unassembled WGS sequence"/>
</dbReference>